<organism evidence="8">
    <name type="scientific">Medioppia subpectinata</name>
    <dbReference type="NCBI Taxonomy" id="1979941"/>
    <lineage>
        <taxon>Eukaryota</taxon>
        <taxon>Metazoa</taxon>
        <taxon>Ecdysozoa</taxon>
        <taxon>Arthropoda</taxon>
        <taxon>Chelicerata</taxon>
        <taxon>Arachnida</taxon>
        <taxon>Acari</taxon>
        <taxon>Acariformes</taxon>
        <taxon>Sarcoptiformes</taxon>
        <taxon>Oribatida</taxon>
        <taxon>Brachypylina</taxon>
        <taxon>Oppioidea</taxon>
        <taxon>Oppiidae</taxon>
        <taxon>Medioppia</taxon>
    </lineage>
</organism>
<reference evidence="8" key="1">
    <citation type="submission" date="2020-11" db="EMBL/GenBank/DDBJ databases">
        <authorList>
            <person name="Tran Van P."/>
        </authorList>
    </citation>
    <scope>NUCLEOTIDE SEQUENCE</scope>
</reference>
<dbReference type="SMART" id="SM00013">
    <property type="entry name" value="LRRNT"/>
    <property type="match status" value="1"/>
</dbReference>
<dbReference type="InterPro" id="IPR031569">
    <property type="entry name" value="ApeC"/>
</dbReference>
<dbReference type="EMBL" id="OC861571">
    <property type="protein sequence ID" value="CAD7629546.1"/>
    <property type="molecule type" value="Genomic_DNA"/>
</dbReference>
<dbReference type="OrthoDB" id="6022531at2759"/>
<keyword evidence="9" id="KW-1185">Reference proteome</keyword>
<feature type="domain" description="CUB" evidence="5">
    <location>
        <begin position="115"/>
        <end position="246"/>
    </location>
</feature>
<dbReference type="InterPro" id="IPR036055">
    <property type="entry name" value="LDL_receptor-like_sf"/>
</dbReference>
<dbReference type="InterPro" id="IPR016186">
    <property type="entry name" value="C-type_lectin-like/link_sf"/>
</dbReference>
<feature type="domain" description="CUB" evidence="5">
    <location>
        <begin position="1093"/>
        <end position="1177"/>
    </location>
</feature>
<dbReference type="SMART" id="SM00192">
    <property type="entry name" value="LDLa"/>
    <property type="match status" value="8"/>
</dbReference>
<dbReference type="PRINTS" id="PR00261">
    <property type="entry name" value="LDLRECEPTOR"/>
</dbReference>
<evidence type="ECO:0000259" key="6">
    <source>
        <dbReference type="PROSITE" id="PS50022"/>
    </source>
</evidence>
<dbReference type="InterPro" id="IPR016187">
    <property type="entry name" value="CTDL_fold"/>
</dbReference>
<dbReference type="PANTHER" id="PTHR19324:SF33">
    <property type="entry name" value="MUCIN-5AC"/>
    <property type="match status" value="1"/>
</dbReference>
<dbReference type="SMART" id="SM00042">
    <property type="entry name" value="CUB"/>
    <property type="match status" value="3"/>
</dbReference>
<feature type="disulfide bond" evidence="4">
    <location>
        <begin position="1536"/>
        <end position="1548"/>
    </location>
</feature>
<sequence>MSFSCQQYIRWDCKGAMFGFWYARDIDNWWVGRGWKNQYYWGGAETDSKSCGCFPYCYLTVRNSTCNCDANLKLQWLEDSGLLLDRSRLPVLQLRFGDTGESYEAGQYTLGPLICRARGHKLVEMGSFKAPVTIESPGYPNVYPPAFHRYVWHINIAEGQIIELVFPYYDVIHYGAYNSVPNCRSVVDIDIKNSSGAIIGSVKREKASPPYFISDGKAVTIDMTFTTCNQQKEVEKKGFVAEFRKTACGGCNVGFGENASVTHCHVKPNQCITISSFGYPFPHYIYGKFGEKYSHSWNLSTLDEHIIQIEFNDFDIIFTPGIHYCNADLLSSNNSQVVLELNTTLKKVGNSRGFHATVRALPKTNTLNKWINNIAEGKSADQSSTRSGLEAALAVDGNVERKQHTKCTATNYEREPWWRVNLQKRHRIYGVQINTADVTAQTEHLQWPTGQYGLPMPVSGCPSSVDSRWQTGYRFHDVRHEPVQDDRFRYWSQGIMLKGGATDGGIVQHFCVRNGKPNEKSVPNANNFGWMPGKYCIFQVSDSCPEGFTSGSIAWFDKSNATLPSESRNHVNGSLPKGIYTKQNTTIFYCCREDGNPDVSIKLPKDRPFYLLQYGDECQKVEGMLEIEHFFHYEEEVQLSGISLELIFISGTNQLKFHDPHPRVDIALFEKGLTLHYCYYDVSDQLKGFQVLVDTTPDTFGFSRFYDEITGISRPVDKPFLSAVECASFDVTASDSEVITLNCKQPIEGQYVVIFMKDRFDSLRLCEVKVFGEESCGRPLGMATEEILDSAISASTTDGQGFIHHSVNARLNSAKAWCAAITDPHKYIQIDLLYGENQQIHGNMQMKSPFPVSDYVTVVGIAMQGMVNAFKSSFVTQFQLLFSNDTKKWTFEEEPIGRQKVYKCVQCDSQSIDGNDIVMYNLLKPILARYVRVKVLNFKIAPCLRLEVIGCRDLSKPCVTTLTEPSGVIFSPNYPFYYAQYKSCWWHINPGPNKHVELDFVVMDLATKDKSSGKCHDSLTIYHPKETIIDANSRPSSALSVKSRLYPKKIVSNGTISVHLKTCFRFSISRFQGFYANYKMSSCPGCGIGDSFCSKLHTCSSNCGQILSINYPLNYLNNHRCQWLITAPQEYYVNITVEDFDVPNTSMGSTSTDCVFDYISFTDVFTEFNTDSTLSGRGFSLTYVAQKYQLNDKLAQQMIGPEGACPPNWSFFRGYCYNAFFEKESLQWYQSEEKCAQFEKGRDGHLVSITDVQEMQVVHYLLINTWKVSPHQSIYIGLIDTNREGFYNWSDGNPMSYTDWSYGIEDGEISASQPDGGAFEDCTVIKIDSSHSTANWHDIPCSLGKRTSLKSLNSQPINVTKTLSDVISSYICKMDSSYSTQQFRLREPLFTNVITEDEEEIYRRVDDNRYFVCENLEVISNLFKCDGTPNCRDGSDEAFGCDTTGNSCLESQFRCANGRCIAIGMYCDFVDDCGDGSDEILCERRQCKKTSEFRCNNDQCIPLSKRCNLLTDCKDLSDEGDGSDEAFGCDTTGNSCLESQFRCANGRCIAIGMYCDFVDDCGDGSDEILCERRQCKKTSEFRCNNDQCIPLSKRCNLLTDCKDLSDEGFACTLIATPCNPNTTFQCYYGNCIPLHALCDRHRDCPGKFHEDEQASRCQAISDANGLQKRSIYDSSSQLWHKQRFQEQVFNVWLRNERSACLSTKRRNCRDLEVFENIQTNGTYFIEPEDSSSIGMTVECQFKPDGAKTIIHHDSEAKLYDSSSIGMTVECQFKPDGAKTIIHHDSEAKLYVRSDIDGPATYWRTISYEYSLESIVALINSSNSCKQYISWQCSGTGFRFNSTKPVSYWFSRQGVPQYSWGGAAVGKCSCYPNCYQSNLTCNCDSEIKFQWLDDSGYITDKSKLPVTRVVFGETYKLGQSGYFYVGPLECEGSAKNVYTKDSCRVRTGNVPDFKCQSGQTNNPAISMSDPSNSCRVRTGNVPDFKCQSGQTIAQKYKCIYEFDQLGYQIGCRDVSHLRDCESYQCPADYVKCTDSYCIPPRKWDCVGGSDEVGCARYMCPGQYKCANESSCVLLHQLCDGIRHCPLGDDEWFCELTCPDNCTCIGLYVDCRNANLTRLPIEFIPKETRKLELTNNGLGPSLAYADFSFFGDLGELILQSNGLEVIKSRKFLQLTNLYKLDLRFNNIKVLESAAFAGLKRVTNLLLEENPN</sequence>
<evidence type="ECO:0000259" key="5">
    <source>
        <dbReference type="PROSITE" id="PS01180"/>
    </source>
</evidence>
<dbReference type="Gene3D" id="3.80.10.10">
    <property type="entry name" value="Ribonuclease Inhibitor"/>
    <property type="match status" value="1"/>
</dbReference>
<dbReference type="InterPro" id="IPR023415">
    <property type="entry name" value="LDLR_class-A_CS"/>
</dbReference>
<evidence type="ECO:0000256" key="3">
    <source>
        <dbReference type="ARBA" id="ARBA00023157"/>
    </source>
</evidence>
<dbReference type="Pfam" id="PF00431">
    <property type="entry name" value="CUB"/>
    <property type="match status" value="2"/>
</dbReference>
<dbReference type="Proteomes" id="UP000759131">
    <property type="component" value="Unassembled WGS sequence"/>
</dbReference>
<dbReference type="InterPro" id="IPR002172">
    <property type="entry name" value="LDrepeatLR_classA_rpt"/>
</dbReference>
<dbReference type="InterPro" id="IPR032675">
    <property type="entry name" value="LRR_dom_sf"/>
</dbReference>
<proteinExistence type="predicted"/>
<dbReference type="PROSITE" id="PS50068">
    <property type="entry name" value="LDLRA_2"/>
    <property type="match status" value="6"/>
</dbReference>
<evidence type="ECO:0000259" key="7">
    <source>
        <dbReference type="PROSITE" id="PS50041"/>
    </source>
</evidence>
<feature type="domain" description="F5/8 type C" evidence="6">
    <location>
        <begin position="776"/>
        <end position="951"/>
    </location>
</feature>
<dbReference type="Gene3D" id="2.60.120.260">
    <property type="entry name" value="Galactose-binding domain-like"/>
    <property type="match status" value="3"/>
</dbReference>
<dbReference type="SUPFAM" id="SSF49854">
    <property type="entry name" value="Spermadhesin, CUB domain"/>
    <property type="match status" value="3"/>
</dbReference>
<dbReference type="SUPFAM" id="SSF52058">
    <property type="entry name" value="L domain-like"/>
    <property type="match status" value="1"/>
</dbReference>
<dbReference type="CDD" id="cd00041">
    <property type="entry name" value="CUB"/>
    <property type="match status" value="2"/>
</dbReference>
<evidence type="ECO:0000256" key="4">
    <source>
        <dbReference type="PROSITE-ProRule" id="PRU00124"/>
    </source>
</evidence>
<dbReference type="InterPro" id="IPR000859">
    <property type="entry name" value="CUB_dom"/>
</dbReference>
<feature type="disulfide bond" evidence="4">
    <location>
        <begin position="1583"/>
        <end position="1601"/>
    </location>
</feature>
<dbReference type="CDD" id="cd00112">
    <property type="entry name" value="LDLa"/>
    <property type="match status" value="6"/>
</dbReference>
<dbReference type="CDD" id="cd00057">
    <property type="entry name" value="FA58C"/>
    <property type="match status" value="1"/>
</dbReference>
<keyword evidence="1" id="KW-0433">Leucine-rich repeat</keyword>
<dbReference type="PANTHER" id="PTHR19324">
    <property type="entry name" value="PERFORIN-LIKE PROTEIN 1"/>
    <property type="match status" value="1"/>
</dbReference>
<dbReference type="Gene3D" id="4.10.400.10">
    <property type="entry name" value="Low-density Lipoprotein Receptor"/>
    <property type="match status" value="7"/>
</dbReference>
<feature type="disulfide bond" evidence="4">
    <location>
        <begin position="2077"/>
        <end position="2092"/>
    </location>
</feature>
<dbReference type="Pfam" id="PF00057">
    <property type="entry name" value="Ldl_recept_a"/>
    <property type="match status" value="5"/>
</dbReference>
<feature type="disulfide bond" evidence="4">
    <location>
        <begin position="1543"/>
        <end position="1561"/>
    </location>
</feature>
<dbReference type="PROSITE" id="PS01209">
    <property type="entry name" value="LDLRA_1"/>
    <property type="match status" value="3"/>
</dbReference>
<dbReference type="SUPFAM" id="SSF56436">
    <property type="entry name" value="C-type lectin-like"/>
    <property type="match status" value="1"/>
</dbReference>
<dbReference type="PROSITE" id="PS50041">
    <property type="entry name" value="C_TYPE_LECTIN_2"/>
    <property type="match status" value="1"/>
</dbReference>
<evidence type="ECO:0000313" key="9">
    <source>
        <dbReference type="Proteomes" id="UP000759131"/>
    </source>
</evidence>
<evidence type="ECO:0000256" key="2">
    <source>
        <dbReference type="ARBA" id="ARBA00022729"/>
    </source>
</evidence>
<feature type="non-terminal residue" evidence="8">
    <location>
        <position position="2209"/>
    </location>
</feature>
<keyword evidence="3 4" id="KW-1015">Disulfide bond</keyword>
<comment type="caution">
    <text evidence="4">Lacks conserved residue(s) required for the propagation of feature annotation.</text>
</comment>
<dbReference type="EMBL" id="CAJPIZ010006996">
    <property type="protein sequence ID" value="CAG2109976.1"/>
    <property type="molecule type" value="Genomic_DNA"/>
</dbReference>
<dbReference type="PROSITE" id="PS01180">
    <property type="entry name" value="CUB"/>
    <property type="match status" value="3"/>
</dbReference>
<protein>
    <submittedName>
        <fullName evidence="8">Uncharacterized protein</fullName>
    </submittedName>
</protein>
<evidence type="ECO:0000256" key="1">
    <source>
        <dbReference type="ARBA" id="ARBA00022614"/>
    </source>
</evidence>
<gene>
    <name evidence="8" type="ORF">OSB1V03_LOCUS9962</name>
</gene>
<dbReference type="SUPFAM" id="SSF57424">
    <property type="entry name" value="LDL receptor-like module"/>
    <property type="match status" value="7"/>
</dbReference>
<dbReference type="Pfam" id="PF16977">
    <property type="entry name" value="ApeC"/>
    <property type="match status" value="1"/>
</dbReference>
<accession>A0A7R9Q254</accession>
<evidence type="ECO:0000313" key="8">
    <source>
        <dbReference type="EMBL" id="CAD7629546.1"/>
    </source>
</evidence>
<dbReference type="Gene3D" id="3.10.100.10">
    <property type="entry name" value="Mannose-Binding Protein A, subunit A"/>
    <property type="match status" value="1"/>
</dbReference>
<feature type="domain" description="CUB" evidence="5">
    <location>
        <begin position="958"/>
        <end position="1081"/>
    </location>
</feature>
<feature type="disulfide bond" evidence="4">
    <location>
        <begin position="1495"/>
        <end position="1513"/>
    </location>
</feature>
<dbReference type="PROSITE" id="PS50022">
    <property type="entry name" value="FA58C_3"/>
    <property type="match status" value="1"/>
</dbReference>
<feature type="disulfide bond" evidence="4">
    <location>
        <begin position="1626"/>
        <end position="1644"/>
    </location>
</feature>
<dbReference type="SMART" id="SM00231">
    <property type="entry name" value="FA58C"/>
    <property type="match status" value="1"/>
</dbReference>
<dbReference type="SMART" id="SM00034">
    <property type="entry name" value="CLECT"/>
    <property type="match status" value="1"/>
</dbReference>
<dbReference type="InterPro" id="IPR035914">
    <property type="entry name" value="Sperma_CUB_dom_sf"/>
</dbReference>
<dbReference type="InterPro" id="IPR008979">
    <property type="entry name" value="Galactose-bd-like_sf"/>
</dbReference>
<dbReference type="Gene3D" id="2.60.120.1000">
    <property type="match status" value="2"/>
</dbReference>
<feature type="disulfide bond" evidence="4">
    <location>
        <begin position="1467"/>
        <end position="1482"/>
    </location>
</feature>
<dbReference type="InterPro" id="IPR001304">
    <property type="entry name" value="C-type_lectin-like"/>
</dbReference>
<keyword evidence="2" id="KW-0732">Signal</keyword>
<feature type="disulfide bond" evidence="4">
    <location>
        <begin position="1455"/>
        <end position="1473"/>
    </location>
</feature>
<dbReference type="Gene3D" id="2.60.120.290">
    <property type="entry name" value="Spermadhesin, CUB domain"/>
    <property type="match status" value="3"/>
</dbReference>
<dbReference type="InterPro" id="IPR000372">
    <property type="entry name" value="LRRNT"/>
</dbReference>
<dbReference type="InterPro" id="IPR001611">
    <property type="entry name" value="Leu-rich_rpt"/>
</dbReference>
<feature type="disulfide bond" evidence="4">
    <location>
        <begin position="2058"/>
        <end position="2070"/>
    </location>
</feature>
<dbReference type="Pfam" id="PF13855">
    <property type="entry name" value="LRR_8"/>
    <property type="match status" value="1"/>
</dbReference>
<feature type="domain" description="C-type lectin" evidence="7">
    <location>
        <begin position="1212"/>
        <end position="1342"/>
    </location>
</feature>
<feature type="disulfide bond" evidence="4">
    <location>
        <begin position="1448"/>
        <end position="1460"/>
    </location>
</feature>
<dbReference type="SUPFAM" id="SSF49785">
    <property type="entry name" value="Galactose-binding domain-like"/>
    <property type="match status" value="3"/>
</dbReference>
<dbReference type="InterPro" id="IPR000421">
    <property type="entry name" value="FA58C"/>
</dbReference>
<feature type="disulfide bond" evidence="4">
    <location>
        <begin position="1555"/>
        <end position="1570"/>
    </location>
</feature>
<name>A0A7R9Q254_9ACAR</name>